<feature type="transmembrane region" description="Helical" evidence="6">
    <location>
        <begin position="255"/>
        <end position="274"/>
    </location>
</feature>
<organism evidence="7 8">
    <name type="scientific">Candidatus Syntrophocurvum alkaliphilum</name>
    <dbReference type="NCBI Taxonomy" id="2293317"/>
    <lineage>
        <taxon>Bacteria</taxon>
        <taxon>Bacillati</taxon>
        <taxon>Bacillota</taxon>
        <taxon>Clostridia</taxon>
        <taxon>Eubacteriales</taxon>
        <taxon>Syntrophomonadaceae</taxon>
        <taxon>Candidatus Syntrophocurvum</taxon>
    </lineage>
</organism>
<evidence type="ECO:0000256" key="5">
    <source>
        <dbReference type="ARBA" id="ARBA00023136"/>
    </source>
</evidence>
<name>A0A6I6DG49_9FIRM</name>
<feature type="transmembrane region" description="Helical" evidence="6">
    <location>
        <begin position="226"/>
        <end position="249"/>
    </location>
</feature>
<dbReference type="GO" id="GO:0006629">
    <property type="term" value="P:lipid metabolic process"/>
    <property type="evidence" value="ECO:0007669"/>
    <property type="project" value="UniProtKB-KW"/>
</dbReference>
<accession>A0A6I6DG49</accession>
<dbReference type="RefSeq" id="WP_156203251.1">
    <property type="nucleotide sequence ID" value="NZ_CP046457.1"/>
</dbReference>
<keyword evidence="8" id="KW-1185">Reference proteome</keyword>
<dbReference type="OrthoDB" id="2111097at2"/>
<keyword evidence="6" id="KW-0443">Lipid metabolism</keyword>
<evidence type="ECO:0000256" key="3">
    <source>
        <dbReference type="ARBA" id="ARBA00022692"/>
    </source>
</evidence>
<keyword evidence="6" id="KW-0046">Antibiotic resistance</keyword>
<dbReference type="InterPro" id="IPR022791">
    <property type="entry name" value="L-PG_synthase/AglD"/>
</dbReference>
<reference evidence="8" key="1">
    <citation type="journal article" date="2019" name="Microbiology">
        <title>Complete Genome Sequence of an Uncultured Bacterium of the Candidate Phylum Bipolaricaulota.</title>
        <authorList>
            <person name="Kadnikov V.V."/>
            <person name="Mardanov A.V."/>
            <person name="Beletsky A.V."/>
            <person name="Frank Y.A."/>
            <person name="Karnachuk O.V."/>
            <person name="Ravin N.V."/>
        </authorList>
    </citation>
    <scope>NUCLEOTIDE SEQUENCE [LARGE SCALE GENOMIC DNA]</scope>
</reference>
<comment type="similarity">
    <text evidence="6">Belongs to the LPG synthase family.</text>
</comment>
<feature type="transmembrane region" description="Helical" evidence="6">
    <location>
        <begin position="121"/>
        <end position="140"/>
    </location>
</feature>
<dbReference type="GO" id="GO:0005886">
    <property type="term" value="C:plasma membrane"/>
    <property type="evidence" value="ECO:0007669"/>
    <property type="project" value="UniProtKB-SubCell"/>
</dbReference>
<dbReference type="Pfam" id="PF03706">
    <property type="entry name" value="LPG_synthase_TM"/>
    <property type="match status" value="1"/>
</dbReference>
<feature type="transmembrane region" description="Helical" evidence="6">
    <location>
        <begin position="146"/>
        <end position="166"/>
    </location>
</feature>
<evidence type="ECO:0000256" key="1">
    <source>
        <dbReference type="ARBA" id="ARBA00004651"/>
    </source>
</evidence>
<comment type="catalytic activity">
    <reaction evidence="6">
        <text>L-lysyl-tRNA(Lys) + a 1,2-diacyl-sn-glycero-3-phospho-(1'-sn-glycerol) = a 1,2-diacyl-sn-glycero-3-phospho-1'-(3'-O-L-lysyl)-sn-glycerol + tRNA(Lys)</text>
        <dbReference type="Rhea" id="RHEA:10668"/>
        <dbReference type="Rhea" id="RHEA-COMP:9696"/>
        <dbReference type="Rhea" id="RHEA-COMP:9697"/>
        <dbReference type="ChEBI" id="CHEBI:64716"/>
        <dbReference type="ChEBI" id="CHEBI:75792"/>
        <dbReference type="ChEBI" id="CHEBI:78442"/>
        <dbReference type="ChEBI" id="CHEBI:78529"/>
        <dbReference type="EC" id="2.3.2.3"/>
    </reaction>
</comment>
<dbReference type="PANTHER" id="PTHR39087:SF2">
    <property type="entry name" value="UPF0104 MEMBRANE PROTEIN MJ1595"/>
    <property type="match status" value="1"/>
</dbReference>
<comment type="function">
    <text evidence="6">Catalyzes the transfer of a lysyl group from L-lysyl-tRNA(Lys) to membrane-bound phosphatidylglycerol (PG), which produces lysylphosphatidylglycerol (LPG), a major component of the bacterial membrane with a positive net charge. LPG synthesis contributes to bacterial virulence as it is involved in the resistance mechanism against cationic antimicrobial peptides (CAMP) produces by the host's immune system (defensins, cathelicidins) and by the competing microorganisms.</text>
</comment>
<dbReference type="GO" id="GO:0046677">
    <property type="term" value="P:response to antibiotic"/>
    <property type="evidence" value="ECO:0007669"/>
    <property type="project" value="UniProtKB-KW"/>
</dbReference>
<keyword evidence="6" id="KW-0808">Transferase</keyword>
<feature type="transmembrane region" description="Helical" evidence="6">
    <location>
        <begin position="309"/>
        <end position="326"/>
    </location>
</feature>
<evidence type="ECO:0000256" key="6">
    <source>
        <dbReference type="RuleBase" id="RU363042"/>
    </source>
</evidence>
<dbReference type="Proteomes" id="UP000426444">
    <property type="component" value="Chromosome"/>
</dbReference>
<keyword evidence="2" id="KW-1003">Cell membrane</keyword>
<dbReference type="KEGG" id="salq:SYNTR_0750"/>
<dbReference type="NCBIfam" id="TIGR00374">
    <property type="entry name" value="flippase-like domain"/>
    <property type="match status" value="1"/>
</dbReference>
<keyword evidence="5 6" id="KW-0472">Membrane</keyword>
<dbReference type="EC" id="2.3.2.3" evidence="6"/>
<comment type="subcellular location">
    <subcellularLocation>
        <location evidence="1 6">Cell membrane</location>
        <topology evidence="1 6">Multi-pass membrane protein</topology>
    </subcellularLocation>
</comment>
<keyword evidence="3 6" id="KW-0812">Transmembrane</keyword>
<dbReference type="EMBL" id="CP046457">
    <property type="protein sequence ID" value="QGT99343.1"/>
    <property type="molecule type" value="Genomic_DNA"/>
</dbReference>
<dbReference type="AlphaFoldDB" id="A0A6I6DG49"/>
<protein>
    <recommendedName>
        <fullName evidence="6">Phosphatidylglycerol lysyltransferase</fullName>
        <ecNumber evidence="6">2.3.2.3</ecNumber>
    </recommendedName>
    <alternativeName>
        <fullName evidence="6">Lysylphosphatidylglycerol synthase</fullName>
    </alternativeName>
</protein>
<dbReference type="PANTHER" id="PTHR39087">
    <property type="entry name" value="UPF0104 MEMBRANE PROTEIN MJ1595"/>
    <property type="match status" value="1"/>
</dbReference>
<gene>
    <name evidence="6" type="primary">mprF</name>
    <name evidence="7" type="ORF">SYNTR_0750</name>
</gene>
<keyword evidence="4 6" id="KW-1133">Transmembrane helix</keyword>
<evidence type="ECO:0000256" key="4">
    <source>
        <dbReference type="ARBA" id="ARBA00022989"/>
    </source>
</evidence>
<evidence type="ECO:0000256" key="2">
    <source>
        <dbReference type="ARBA" id="ARBA00022475"/>
    </source>
</evidence>
<proteinExistence type="inferred from homology"/>
<dbReference type="GO" id="GO:0050071">
    <property type="term" value="F:phosphatidylglycerol lysyltransferase activity"/>
    <property type="evidence" value="ECO:0007669"/>
    <property type="project" value="UniProtKB-EC"/>
</dbReference>
<evidence type="ECO:0000313" key="8">
    <source>
        <dbReference type="Proteomes" id="UP000426444"/>
    </source>
</evidence>
<sequence length="337" mass="37856">MKKSYLLIVGVLIITAIVMVVGWDNVYKIMSRMTLPQFIFLVILQLGTLFLTAYIWYFLLKQKSSQISLFNVFGINLAGTFVESVTPSVKIGGEALKVYLMRQKTALAYSELTAVAVVSKYFSLLPFLLISVITLAIALLAFNLPFFVFIAFIGLLLFFLLFFIFFNIQGFNLDTFFNNLLGEKINNSNNQVLKKIIPIINRIYTFLLDSSNASKSIVTSMKQRKILFLIAFVVWALYPVKVYLVAFMLGYQLNIVVVVLATYTAYLVSMIPLLPGGLATFEGSMALVLAYEGLTSAEAISIALMTRVITFWIPLLLSAIITIYYIKNTDNQEGEII</sequence>
<feature type="transmembrane region" description="Helical" evidence="6">
    <location>
        <begin position="38"/>
        <end position="60"/>
    </location>
</feature>
<evidence type="ECO:0000313" key="7">
    <source>
        <dbReference type="EMBL" id="QGT99343.1"/>
    </source>
</evidence>